<proteinExistence type="predicted"/>
<reference evidence="1 2" key="1">
    <citation type="submission" date="2020-04" db="EMBL/GenBank/DDBJ databases">
        <title>Genome sequencing of novel species.</title>
        <authorList>
            <person name="Heo J."/>
            <person name="Kim S.-J."/>
            <person name="Kim J.-S."/>
            <person name="Hong S.-B."/>
            <person name="Kwon S.-W."/>
        </authorList>
    </citation>
    <scope>NUCLEOTIDE SEQUENCE [LARGE SCALE GENOMIC DNA]</scope>
    <source>
        <strain evidence="1 2">MFER-1</strain>
    </source>
</reference>
<evidence type="ECO:0000313" key="1">
    <source>
        <dbReference type="EMBL" id="QJD83038.1"/>
    </source>
</evidence>
<accession>A0A7Z2VH21</accession>
<sequence>MDRALKQWQSFSDSVQEKDCVVLIDSTFFGYLTWSLFPMDVPIEEIEVYLYAIENILSPCKPSLIYFYQNDVYQSLKNICDKRGNGTSERFIHNACESIYGRKRNLTGFEGMVSFWKDYRQFTDGIVENIGFRKIAVDTANGDWDEYLKDVSDFLGITKAATVANLEDIDSYIGIYRSGTTTCKIKSDDGELYIYIWNSRDMAQLQAFAESDKSICG</sequence>
<protein>
    <submittedName>
        <fullName evidence="1">Uncharacterized protein</fullName>
    </submittedName>
</protein>
<organism evidence="1 2">
    <name type="scientific">Cohnella herbarum</name>
    <dbReference type="NCBI Taxonomy" id="2728023"/>
    <lineage>
        <taxon>Bacteria</taxon>
        <taxon>Bacillati</taxon>
        <taxon>Bacillota</taxon>
        <taxon>Bacilli</taxon>
        <taxon>Bacillales</taxon>
        <taxon>Paenibacillaceae</taxon>
        <taxon>Cohnella</taxon>
    </lineage>
</organism>
<dbReference type="RefSeq" id="WP_169279335.1">
    <property type="nucleotide sequence ID" value="NZ_CP051680.1"/>
</dbReference>
<evidence type="ECO:0000313" key="2">
    <source>
        <dbReference type="Proteomes" id="UP000502248"/>
    </source>
</evidence>
<gene>
    <name evidence="1" type="ORF">HH215_07540</name>
</gene>
<dbReference type="AlphaFoldDB" id="A0A7Z2VH21"/>
<dbReference type="EMBL" id="CP051680">
    <property type="protein sequence ID" value="QJD83038.1"/>
    <property type="molecule type" value="Genomic_DNA"/>
</dbReference>
<keyword evidence="2" id="KW-1185">Reference proteome</keyword>
<dbReference type="Proteomes" id="UP000502248">
    <property type="component" value="Chromosome"/>
</dbReference>
<dbReference type="KEGG" id="cheb:HH215_07540"/>
<name>A0A7Z2VH21_9BACL</name>